<evidence type="ECO:0000313" key="1">
    <source>
        <dbReference type="EMBL" id="KPL91347.1"/>
    </source>
</evidence>
<dbReference type="RefSeq" id="WP_054532874.1">
    <property type="nucleotide sequence ID" value="NZ_LGKP01000006.1"/>
</dbReference>
<keyword evidence="2" id="KW-1185">Reference proteome</keyword>
<organism evidence="1 2">
    <name type="scientific">Herpetosiphon geysericola</name>
    <dbReference type="NCBI Taxonomy" id="70996"/>
    <lineage>
        <taxon>Bacteria</taxon>
        <taxon>Bacillati</taxon>
        <taxon>Chloroflexota</taxon>
        <taxon>Chloroflexia</taxon>
        <taxon>Herpetosiphonales</taxon>
        <taxon>Herpetosiphonaceae</taxon>
        <taxon>Herpetosiphon</taxon>
    </lineage>
</organism>
<dbReference type="AlphaFoldDB" id="A0A0P6YL47"/>
<gene>
    <name evidence="1" type="ORF">SE18_02675</name>
</gene>
<protein>
    <recommendedName>
        <fullName evidence="3">Proline reductase</fullName>
    </recommendedName>
</protein>
<evidence type="ECO:0000313" key="2">
    <source>
        <dbReference type="Proteomes" id="UP000050277"/>
    </source>
</evidence>
<dbReference type="OrthoDB" id="7059770at2"/>
<proteinExistence type="predicted"/>
<name>A0A0P6YL47_9CHLR</name>
<evidence type="ECO:0008006" key="3">
    <source>
        <dbReference type="Google" id="ProtNLM"/>
    </source>
</evidence>
<reference evidence="1 2" key="1">
    <citation type="submission" date="2015-07" db="EMBL/GenBank/DDBJ databases">
        <title>Whole genome sequence of Herpetosiphon geysericola DSM 7119.</title>
        <authorList>
            <person name="Hemp J."/>
            <person name="Ward L.M."/>
            <person name="Pace L.A."/>
            <person name="Fischer W.W."/>
        </authorList>
    </citation>
    <scope>NUCLEOTIDE SEQUENCE [LARGE SCALE GENOMIC DNA]</scope>
    <source>
        <strain evidence="1 2">DSM 7119</strain>
    </source>
</reference>
<sequence>MGLIARVLEAAGISTVSFFLLAEIAQQLGVPRGVSVKFPFGHVLGEPHNVVQQQLLIKHGLDLLMQARQAGTFVQLPYRWKREDWAGLAQTQQVDLAQSDAQ</sequence>
<dbReference type="STRING" id="70996.SE18_02675"/>
<comment type="caution">
    <text evidence="1">The sequence shown here is derived from an EMBL/GenBank/DDBJ whole genome shotgun (WGS) entry which is preliminary data.</text>
</comment>
<accession>A0A0P6YL47</accession>
<dbReference type="EMBL" id="LGKP01000006">
    <property type="protein sequence ID" value="KPL91347.1"/>
    <property type="molecule type" value="Genomic_DNA"/>
</dbReference>
<dbReference type="Proteomes" id="UP000050277">
    <property type="component" value="Unassembled WGS sequence"/>
</dbReference>